<organism evidence="7 8">
    <name type="scientific">Muraenolepis orangiensis</name>
    <name type="common">Patagonian moray cod</name>
    <dbReference type="NCBI Taxonomy" id="630683"/>
    <lineage>
        <taxon>Eukaryota</taxon>
        <taxon>Metazoa</taxon>
        <taxon>Chordata</taxon>
        <taxon>Craniata</taxon>
        <taxon>Vertebrata</taxon>
        <taxon>Euteleostomi</taxon>
        <taxon>Actinopterygii</taxon>
        <taxon>Neopterygii</taxon>
        <taxon>Teleostei</taxon>
        <taxon>Neoteleostei</taxon>
        <taxon>Acanthomorphata</taxon>
        <taxon>Zeiogadaria</taxon>
        <taxon>Gadariae</taxon>
        <taxon>Gadiformes</taxon>
        <taxon>Muraenolepidoidei</taxon>
        <taxon>Muraenolepididae</taxon>
        <taxon>Muraenolepis</taxon>
    </lineage>
</organism>
<feature type="compositionally biased region" description="Low complexity" evidence="5">
    <location>
        <begin position="122"/>
        <end position="135"/>
    </location>
</feature>
<feature type="region of interest" description="Disordered" evidence="5">
    <location>
        <begin position="459"/>
        <end position="486"/>
    </location>
</feature>
<feature type="compositionally biased region" description="Acidic residues" evidence="5">
    <location>
        <begin position="388"/>
        <end position="399"/>
    </location>
</feature>
<dbReference type="PANTHER" id="PTHR14491:SF4">
    <property type="entry name" value="ANKYRIN REPEAT DOMAIN-CONTAINING PROTEIN SOWAHC"/>
    <property type="match status" value="1"/>
</dbReference>
<evidence type="ECO:0000313" key="8">
    <source>
        <dbReference type="Proteomes" id="UP001148018"/>
    </source>
</evidence>
<feature type="compositionally biased region" description="Polar residues" evidence="5">
    <location>
        <begin position="354"/>
        <end position="364"/>
    </location>
</feature>
<dbReference type="PROSITE" id="PS50088">
    <property type="entry name" value="ANK_REPEAT"/>
    <property type="match status" value="1"/>
</dbReference>
<dbReference type="PROSITE" id="PS50297">
    <property type="entry name" value="ANK_REP_REGION"/>
    <property type="match status" value="1"/>
</dbReference>
<dbReference type="InterPro" id="IPR036770">
    <property type="entry name" value="Ankyrin_rpt-contain_sf"/>
</dbReference>
<evidence type="ECO:0000313" key="7">
    <source>
        <dbReference type="EMBL" id="KAJ3584072.1"/>
    </source>
</evidence>
<reference evidence="7" key="1">
    <citation type="submission" date="2022-07" db="EMBL/GenBank/DDBJ databases">
        <title>Chromosome-level genome of Muraenolepis orangiensis.</title>
        <authorList>
            <person name="Kim J."/>
        </authorList>
    </citation>
    <scope>NUCLEOTIDE SEQUENCE</scope>
    <source>
        <strain evidence="7">KU_S4_2022</strain>
        <tissue evidence="7">Muscle</tissue>
    </source>
</reference>
<sequence>MATECSSREAIRHFLTERGGRVKNADLIQHFKFRASRRGGDDAGVRETFKSHVDSMAFVKVENGVKFVCLKKKYRRPATCDDGVGGDGAGGDGGGAGGDGAVSLVAVGGHGTSGVQCAEPSTGTTPPGDGVTPPGADHHHRMTGGDAHRPATASRDEATPPPLPPPPPLQEQRTSGQLLLRTSSSSSPSRATSGAPQPQGGGTLLLPGSGYGNNSEEAPPPPPAHPPRIDISTWLLEKTPEEETTRYPPVFSPLPAAAVSAAFDVMGNRWSSKSEETLSIERCTSAPAPPPPAPPAPPPPQASDVPQIAVIEASPLPAASDGSVFVLPAGECGTPAAATPNDEPNGPPEPVVDATTTTHGNSPGPTRDHRIQWVLPLEEHVDVDVDVDVDCHDDDDDDNGGGGDGGDKEKEEELGHLDLRRLSDCEEPLTPRGSRQNFIALMMDSSPQVRRTMATRNPSFLSARRSSRSDSDTASLVSSTGEEDAPAVTLDPLEHEWMLCASDGEWDSLRRLLASEPALVPKKDFVTGFNCLHWAAKQGKPELLALAVNFAKRHGVAVDINARAGCGYTPLHLAAMHNHVEVVKLLVGAYDADVELRDYSGRKASQYLAGGANVDLQDIIGVSDSPTDGGGSGDPAEGPARPWRLSRVLQPHLRLLGHSESMGGGDRQARPRMRPLRRMSSLGLGMKPKFQKLRDRTSQVVHGTSFRGATEVKSGGPGSNVFHRAHTP</sequence>
<feature type="region of interest" description="Disordered" evidence="5">
    <location>
        <begin position="622"/>
        <end position="641"/>
    </location>
</feature>
<dbReference type="SUPFAM" id="SSF48403">
    <property type="entry name" value="Ankyrin repeat"/>
    <property type="match status" value="1"/>
</dbReference>
<feature type="region of interest" description="Disordered" evidence="5">
    <location>
        <begin position="388"/>
        <end position="420"/>
    </location>
</feature>
<keyword evidence="1" id="KW-0677">Repeat</keyword>
<evidence type="ECO:0000256" key="5">
    <source>
        <dbReference type="SAM" id="MobiDB-lite"/>
    </source>
</evidence>
<dbReference type="Proteomes" id="UP001148018">
    <property type="component" value="Unassembled WGS sequence"/>
</dbReference>
<feature type="compositionally biased region" description="Pro residues" evidence="5">
    <location>
        <begin position="159"/>
        <end position="169"/>
    </location>
</feature>
<feature type="region of interest" description="Disordered" evidence="5">
    <location>
        <begin position="695"/>
        <end position="728"/>
    </location>
</feature>
<feature type="compositionally biased region" description="Basic and acidic residues" evidence="5">
    <location>
        <begin position="405"/>
        <end position="420"/>
    </location>
</feature>
<dbReference type="AlphaFoldDB" id="A0A9Q0DCG5"/>
<protein>
    <recommendedName>
        <fullName evidence="6">SOWAHA-C winged helix-turn-helix domain-containing protein</fullName>
    </recommendedName>
</protein>
<keyword evidence="8" id="KW-1185">Reference proteome</keyword>
<name>A0A9Q0DCG5_9TELE</name>
<comment type="caution">
    <text evidence="7">The sequence shown here is derived from an EMBL/GenBank/DDBJ whole genome shotgun (WGS) entry which is preliminary data.</text>
</comment>
<feature type="compositionally biased region" description="Basic and acidic residues" evidence="5">
    <location>
        <begin position="146"/>
        <end position="158"/>
    </location>
</feature>
<dbReference type="OrthoDB" id="60433at2759"/>
<feature type="domain" description="SOWAHA-C winged helix-turn-helix" evidence="6">
    <location>
        <begin position="7"/>
        <end position="81"/>
    </location>
</feature>
<dbReference type="Gene3D" id="1.25.40.20">
    <property type="entry name" value="Ankyrin repeat-containing domain"/>
    <property type="match status" value="1"/>
</dbReference>
<gene>
    <name evidence="7" type="ORF">NHX12_014568</name>
</gene>
<dbReference type="InterPro" id="IPR002110">
    <property type="entry name" value="Ankyrin_rpt"/>
</dbReference>
<dbReference type="PANTHER" id="PTHR14491">
    <property type="entry name" value="SOSONDOWAH, ISOFORM G"/>
    <property type="match status" value="1"/>
</dbReference>
<dbReference type="Pfam" id="PF12796">
    <property type="entry name" value="Ank_2"/>
    <property type="match status" value="1"/>
</dbReference>
<feature type="compositionally biased region" description="Pro residues" evidence="5">
    <location>
        <begin position="287"/>
        <end position="301"/>
    </location>
</feature>
<evidence type="ECO:0000256" key="2">
    <source>
        <dbReference type="ARBA" id="ARBA00023043"/>
    </source>
</evidence>
<dbReference type="InterPro" id="IPR058889">
    <property type="entry name" value="WHD_SOWAHA-C"/>
</dbReference>
<feature type="repeat" description="ANK" evidence="4">
    <location>
        <begin position="566"/>
        <end position="587"/>
    </location>
</feature>
<feature type="region of interest" description="Disordered" evidence="5">
    <location>
        <begin position="333"/>
        <end position="367"/>
    </location>
</feature>
<feature type="region of interest" description="Disordered" evidence="5">
    <location>
        <begin position="273"/>
        <end position="304"/>
    </location>
</feature>
<keyword evidence="2 4" id="KW-0040">ANK repeat</keyword>
<evidence type="ECO:0000256" key="3">
    <source>
        <dbReference type="ARBA" id="ARBA00038122"/>
    </source>
</evidence>
<evidence type="ECO:0000256" key="1">
    <source>
        <dbReference type="ARBA" id="ARBA00022737"/>
    </source>
</evidence>
<comment type="similarity">
    <text evidence="3">Belongs to the SOWAH family.</text>
</comment>
<dbReference type="SMART" id="SM00248">
    <property type="entry name" value="ANK"/>
    <property type="match status" value="2"/>
</dbReference>
<feature type="compositionally biased region" description="Low complexity" evidence="5">
    <location>
        <begin position="173"/>
        <end position="208"/>
    </location>
</feature>
<feature type="region of interest" description="Disordered" evidence="5">
    <location>
        <begin position="112"/>
        <end position="229"/>
    </location>
</feature>
<dbReference type="EMBL" id="JANIIK010000119">
    <property type="protein sequence ID" value="KAJ3584072.1"/>
    <property type="molecule type" value="Genomic_DNA"/>
</dbReference>
<evidence type="ECO:0000256" key="4">
    <source>
        <dbReference type="PROSITE-ProRule" id="PRU00023"/>
    </source>
</evidence>
<accession>A0A9Q0DCG5</accession>
<proteinExistence type="inferred from homology"/>
<dbReference type="Pfam" id="PF25877">
    <property type="entry name" value="WHD_SOWAH"/>
    <property type="match status" value="1"/>
</dbReference>
<evidence type="ECO:0000259" key="6">
    <source>
        <dbReference type="Pfam" id="PF25877"/>
    </source>
</evidence>